<comment type="caution">
    <text evidence="1">The sequence shown here is derived from an EMBL/GenBank/DDBJ whole genome shotgun (WGS) entry which is preliminary data.</text>
</comment>
<dbReference type="AlphaFoldDB" id="A0A7W7DUJ7"/>
<dbReference type="EMBL" id="JACHMS010000001">
    <property type="protein sequence ID" value="MBB4717204.1"/>
    <property type="molecule type" value="Genomic_DNA"/>
</dbReference>
<dbReference type="PROSITE" id="PS51257">
    <property type="entry name" value="PROKAR_LIPOPROTEIN"/>
    <property type="match status" value="1"/>
</dbReference>
<protein>
    <submittedName>
        <fullName evidence="1">Uncharacterized protein</fullName>
    </submittedName>
</protein>
<evidence type="ECO:0000313" key="1">
    <source>
        <dbReference type="EMBL" id="MBB4717204.1"/>
    </source>
</evidence>
<accession>A0A7W7DUJ7</accession>
<proteinExistence type="predicted"/>
<gene>
    <name evidence="1" type="ORF">BJ965_007086</name>
</gene>
<name>A0A7W7DUJ7_9ACTN</name>
<reference evidence="1 2" key="1">
    <citation type="submission" date="2020-08" db="EMBL/GenBank/DDBJ databases">
        <title>Sequencing the genomes of 1000 actinobacteria strains.</title>
        <authorList>
            <person name="Klenk H.-P."/>
        </authorList>
    </citation>
    <scope>NUCLEOTIDE SEQUENCE [LARGE SCALE GENOMIC DNA]</scope>
    <source>
        <strain evidence="1 2">DSM 40483</strain>
    </source>
</reference>
<organism evidence="1 2">
    <name type="scientific">Streptomyces luteogriseus</name>
    <dbReference type="NCBI Taxonomy" id="68233"/>
    <lineage>
        <taxon>Bacteria</taxon>
        <taxon>Bacillati</taxon>
        <taxon>Actinomycetota</taxon>
        <taxon>Actinomycetes</taxon>
        <taxon>Kitasatosporales</taxon>
        <taxon>Streptomycetaceae</taxon>
        <taxon>Streptomyces</taxon>
    </lineage>
</organism>
<keyword evidence="2" id="KW-1185">Reference proteome</keyword>
<evidence type="ECO:0000313" key="2">
    <source>
        <dbReference type="Proteomes" id="UP000565089"/>
    </source>
</evidence>
<sequence>MRPRSKPASLPGHLCLATGCAAGIDWPLAVSGSHVHRCDESPTNLDRAATDRLKGIERTAARNHFIQAGPTYVSFAQRSGHFQPILRLTPA</sequence>
<dbReference type="Proteomes" id="UP000565089">
    <property type="component" value="Unassembled WGS sequence"/>
</dbReference>